<gene>
    <name evidence="2" type="ORF">QVE165_LOCUS15167</name>
</gene>
<protein>
    <submittedName>
        <fullName evidence="2">Uncharacterized protein</fullName>
    </submittedName>
</protein>
<evidence type="ECO:0000256" key="1">
    <source>
        <dbReference type="SAM" id="Coils"/>
    </source>
</evidence>
<comment type="caution">
    <text evidence="2">The sequence shown here is derived from an EMBL/GenBank/DDBJ whole genome shotgun (WGS) entry which is preliminary data.</text>
</comment>
<evidence type="ECO:0000313" key="2">
    <source>
        <dbReference type="EMBL" id="CAF1005412.1"/>
    </source>
</evidence>
<dbReference type="OrthoDB" id="10534384at2759"/>
<keyword evidence="1" id="KW-0175">Coiled coil</keyword>
<proteinExistence type="predicted"/>
<keyword evidence="3" id="KW-1185">Reference proteome</keyword>
<dbReference type="EMBL" id="CAJNOM010000082">
    <property type="protein sequence ID" value="CAF1005412.1"/>
    <property type="molecule type" value="Genomic_DNA"/>
</dbReference>
<dbReference type="Proteomes" id="UP000663832">
    <property type="component" value="Unassembled WGS sequence"/>
</dbReference>
<feature type="coiled-coil region" evidence="1">
    <location>
        <begin position="17"/>
        <end position="62"/>
    </location>
</feature>
<name>A0A814H662_9BILA</name>
<organism evidence="2 3">
    <name type="scientific">Adineta steineri</name>
    <dbReference type="NCBI Taxonomy" id="433720"/>
    <lineage>
        <taxon>Eukaryota</taxon>
        <taxon>Metazoa</taxon>
        <taxon>Spiralia</taxon>
        <taxon>Gnathifera</taxon>
        <taxon>Rotifera</taxon>
        <taxon>Eurotatoria</taxon>
        <taxon>Bdelloidea</taxon>
        <taxon>Adinetida</taxon>
        <taxon>Adinetidae</taxon>
        <taxon>Adineta</taxon>
    </lineage>
</organism>
<accession>A0A814H662</accession>
<dbReference type="AlphaFoldDB" id="A0A814H662"/>
<sequence length="302" mass="35846">MASTNDVELASMNDVGLASSHADIKRLEDQFRQYRDESQKEIQRLKEDVKKLKEKEQFATSSYTTLRCGGRICIKCGECRDWYFTGDAETWEWIRSYRNWTAEDNTFWGGDSLYQCFTRRDGATCRDDIPLHLPRRDDVPLHLPRSYHYDGHRPRDRCNGYRPRGRYNGYRPHGSYDPPGNLFVDYRYDPSHNLFVAYYYDPSGNLFADYRYNPFGNLFVDYRYNVPRDLPDDDRIDRRLDRIDRRLDRFDFHLPRALPGDDLTDSHLSREDRIDRLDDRIDRLDRLLGIGLMCLCEDNTGA</sequence>
<reference evidence="2" key="1">
    <citation type="submission" date="2021-02" db="EMBL/GenBank/DDBJ databases">
        <authorList>
            <person name="Nowell W R."/>
        </authorList>
    </citation>
    <scope>NUCLEOTIDE SEQUENCE</scope>
</reference>
<evidence type="ECO:0000313" key="3">
    <source>
        <dbReference type="Proteomes" id="UP000663832"/>
    </source>
</evidence>